<reference evidence="4" key="1">
    <citation type="journal article" date="2015" name="PLoS Genet.">
        <title>The dynamic genome and transcriptome of the human fungal pathogen Blastomyces and close relative Emmonsia.</title>
        <authorList>
            <person name="Munoz J.F."/>
            <person name="Gauthier G.M."/>
            <person name="Desjardins C.A."/>
            <person name="Gallo J.E."/>
            <person name="Holder J."/>
            <person name="Sullivan T.D."/>
            <person name="Marty A.J."/>
            <person name="Carmen J.C."/>
            <person name="Chen Z."/>
            <person name="Ding L."/>
            <person name="Gujja S."/>
            <person name="Magrini V."/>
            <person name="Misas E."/>
            <person name="Mitreva M."/>
            <person name="Priest M."/>
            <person name="Saif S."/>
            <person name="Whiston E.A."/>
            <person name="Young S."/>
            <person name="Zeng Q."/>
            <person name="Goldman W.E."/>
            <person name="Mardis E.R."/>
            <person name="Taylor J.W."/>
            <person name="McEwen J.G."/>
            <person name="Clay O.K."/>
            <person name="Klein B.S."/>
            <person name="Cuomo C.A."/>
        </authorList>
    </citation>
    <scope>NUCLEOTIDE SEQUENCE [LARGE SCALE GENOMIC DNA]</scope>
    <source>
        <strain evidence="4">UAMH 3008</strain>
    </source>
</reference>
<dbReference type="InterPro" id="IPR024436">
    <property type="entry name" value="DUF3824"/>
</dbReference>
<sequence>MTYPYRDSDWDEVSRQSEPRSYSVRRYVIPSERDSMYRREEPPMSEREVVIRRPHDRDSRYDYEYRRERDYDRESTSPSRTPSHPYPSTEQSLRHEHHYHAKNIFINQEPKPIIIKEVYRPSSYAPSRDDSDYQIVSRSEADEHWTARSARDARDDDYYYARSIKEHDSGRHHRDEYEERYYQGDSPPSSDSRRTRSRHGRDYNSEDDTIYSRRDKHHHNESPHHYKRHLAEGALVGVGAAELMRRTSKKDGEQSSAMSRIGRDVGAGALGAVTADVFQRARSHHRSKSRRRTESLDRGRDHSRERRHRHRRHRSRSSSDSRVKTLASLGLGAAAIAGAVALARKQSQKNAEKSNNNSRSRRSRSRHRRGSESSSGEGKTSSHRNKRMAEAGLAGAAVAGLIERARSKSRSRKGEKSPSRIKQGLPIAAASLGSAAIANLYEKHKEKKESESSERQDKRHRRQSSRSRSVRRSATYSDPSRSSPQLIEYGDDPVYGSIPANNYYGRPPSRQSSSPRAIEASPRRSSRKASRSRSRTRGHRDDGSGSGSSFSDREHGRRHRHSHKDRSRSRTREFATAGLAAAGAGLAAREYTQRQERKKAEKDRRKYDHDHDYQESFEEGYDPAPYAPSPPPNSSNYYTQGNQFPPAPGLTPIPPNVQPGPYNPADYPPPPGAPPQAQSNYPYPPPTGMDPYGPRSARGDESVSAVPTPNPTLSYGQRHTSSEGITITPPRQILPPPSHLYDDNNHTFTTQSSIPLRRPAAFSATSPSSTSISTWTSNPRPPYRKKSRTRSSSQPAPAPAKSVQFDLRPRYDTPPSRHRHARPPTGDMHGYETDDSDSTIDGLDRSRIRQHYRVPHHTQPRHARDLTENLEAASDSTIELLDQFDSHGRRLLEYG</sequence>
<feature type="compositionally biased region" description="Pro residues" evidence="1">
    <location>
        <begin position="645"/>
        <end position="674"/>
    </location>
</feature>
<feature type="compositionally biased region" description="Polar residues" evidence="1">
    <location>
        <begin position="705"/>
        <end position="725"/>
    </location>
</feature>
<feature type="compositionally biased region" description="Basic and acidic residues" evidence="1">
    <location>
        <begin position="200"/>
        <end position="224"/>
    </location>
</feature>
<dbReference type="Proteomes" id="UP000034164">
    <property type="component" value="Unassembled WGS sequence"/>
</dbReference>
<comment type="caution">
    <text evidence="3">The sequence shown here is derived from an EMBL/GenBank/DDBJ whole genome shotgun (WGS) entry which is preliminary data.</text>
</comment>
<feature type="region of interest" description="Disordered" evidence="1">
    <location>
        <begin position="442"/>
        <end position="864"/>
    </location>
</feature>
<proteinExistence type="predicted"/>
<feature type="compositionally biased region" description="Polar residues" evidence="1">
    <location>
        <begin position="76"/>
        <end position="91"/>
    </location>
</feature>
<feature type="compositionally biased region" description="Low complexity" evidence="1">
    <location>
        <begin position="575"/>
        <end position="588"/>
    </location>
</feature>
<feature type="domain" description="DUF3824" evidence="2">
    <location>
        <begin position="566"/>
        <end position="702"/>
    </location>
</feature>
<feature type="region of interest" description="Disordered" evidence="1">
    <location>
        <begin position="278"/>
        <end position="323"/>
    </location>
</feature>
<feature type="region of interest" description="Disordered" evidence="1">
    <location>
        <begin position="168"/>
        <end position="231"/>
    </location>
</feature>
<feature type="compositionally biased region" description="Basic and acidic residues" evidence="1">
    <location>
        <begin position="168"/>
        <end position="182"/>
    </location>
</feature>
<evidence type="ECO:0000313" key="3">
    <source>
        <dbReference type="EMBL" id="KKZ66421.1"/>
    </source>
</evidence>
<feature type="compositionally biased region" description="Basic and acidic residues" evidence="1">
    <location>
        <begin position="1"/>
        <end position="18"/>
    </location>
</feature>
<evidence type="ECO:0000313" key="4">
    <source>
        <dbReference type="Proteomes" id="UP000034164"/>
    </source>
</evidence>
<feature type="region of interest" description="Disordered" evidence="1">
    <location>
        <begin position="1"/>
        <end position="93"/>
    </location>
</feature>
<feature type="region of interest" description="Disordered" evidence="1">
    <location>
        <begin position="345"/>
        <end position="386"/>
    </location>
</feature>
<feature type="compositionally biased region" description="Basic and acidic residues" evidence="1">
    <location>
        <begin position="292"/>
        <end position="304"/>
    </location>
</feature>
<dbReference type="OrthoDB" id="3561737at2759"/>
<dbReference type="EMBL" id="LCZI01000495">
    <property type="protein sequence ID" value="KKZ66421.1"/>
    <property type="molecule type" value="Genomic_DNA"/>
</dbReference>
<protein>
    <recommendedName>
        <fullName evidence="2">DUF3824 domain-containing protein</fullName>
    </recommendedName>
</protein>
<feature type="compositionally biased region" description="Basic and acidic residues" evidence="1">
    <location>
        <begin position="442"/>
        <end position="457"/>
    </location>
</feature>
<gene>
    <name evidence="3" type="ORF">EMCG_07849</name>
</gene>
<feature type="compositionally biased region" description="Basic residues" evidence="1">
    <location>
        <begin position="848"/>
        <end position="861"/>
    </location>
</feature>
<evidence type="ECO:0000256" key="1">
    <source>
        <dbReference type="SAM" id="MobiDB-lite"/>
    </source>
</evidence>
<feature type="compositionally biased region" description="Basic and acidic residues" evidence="1">
    <location>
        <begin position="591"/>
        <end position="614"/>
    </location>
</feature>
<feature type="compositionally biased region" description="Low complexity" evidence="1">
    <location>
        <begin position="506"/>
        <end position="516"/>
    </location>
</feature>
<dbReference type="AlphaFoldDB" id="A0A0G2JAW1"/>
<name>A0A0G2JAW1_9EURO</name>
<feature type="region of interest" description="Disordered" evidence="1">
    <location>
        <begin position="402"/>
        <end position="426"/>
    </location>
</feature>
<dbReference type="Pfam" id="PF12868">
    <property type="entry name" value="DUF3824"/>
    <property type="match status" value="2"/>
</dbReference>
<evidence type="ECO:0000259" key="2">
    <source>
        <dbReference type="Pfam" id="PF12868"/>
    </source>
</evidence>
<feature type="compositionally biased region" description="Basic residues" evidence="1">
    <location>
        <begin position="458"/>
        <end position="471"/>
    </location>
</feature>
<feature type="compositionally biased region" description="Low complexity" evidence="1">
    <location>
        <begin position="763"/>
        <end position="777"/>
    </location>
</feature>
<feature type="compositionally biased region" description="Basic residues" evidence="1">
    <location>
        <begin position="359"/>
        <end position="369"/>
    </location>
</feature>
<feature type="compositionally biased region" description="Basic residues" evidence="1">
    <location>
        <begin position="556"/>
        <end position="567"/>
    </location>
</feature>
<feature type="compositionally biased region" description="Basic residues" evidence="1">
    <location>
        <begin position="281"/>
        <end position="291"/>
    </location>
</feature>
<dbReference type="PANTHER" id="PTHR35487">
    <property type="entry name" value="DUF3824 DOMAIN-CONTAINING PROTEIN"/>
    <property type="match status" value="1"/>
</dbReference>
<accession>A0A0G2JAW1</accession>
<dbReference type="VEuPathDB" id="FungiDB:EMCG_07849"/>
<dbReference type="PANTHER" id="PTHR35487:SF1">
    <property type="entry name" value="DUF3824 DOMAIN-CONTAINING PROTEIN"/>
    <property type="match status" value="1"/>
</dbReference>
<feature type="compositionally biased region" description="Polar residues" evidence="1">
    <location>
        <begin position="474"/>
        <end position="485"/>
    </location>
</feature>
<feature type="compositionally biased region" description="Basic residues" evidence="1">
    <location>
        <begin position="305"/>
        <end position="316"/>
    </location>
</feature>
<feature type="compositionally biased region" description="Basic and acidic residues" evidence="1">
    <location>
        <begin position="31"/>
        <end position="75"/>
    </location>
</feature>
<feature type="compositionally biased region" description="Basic residues" evidence="1">
    <location>
        <begin position="524"/>
        <end position="538"/>
    </location>
</feature>
<feature type="domain" description="DUF3824" evidence="2">
    <location>
        <begin position="427"/>
        <end position="513"/>
    </location>
</feature>
<organism evidence="3 4">
    <name type="scientific">[Emmonsia] crescens</name>
    <dbReference type="NCBI Taxonomy" id="73230"/>
    <lineage>
        <taxon>Eukaryota</taxon>
        <taxon>Fungi</taxon>
        <taxon>Dikarya</taxon>
        <taxon>Ascomycota</taxon>
        <taxon>Pezizomycotina</taxon>
        <taxon>Eurotiomycetes</taxon>
        <taxon>Eurotiomycetidae</taxon>
        <taxon>Onygenales</taxon>
        <taxon>Ajellomycetaceae</taxon>
        <taxon>Emergomyces</taxon>
    </lineage>
</organism>